<dbReference type="PANTHER" id="PTHR35546">
    <property type="entry name" value="F-BOX PROTEIN INTERACTION DOMAIN PROTEIN-RELATED"/>
    <property type="match status" value="1"/>
</dbReference>
<evidence type="ECO:0000313" key="1">
    <source>
        <dbReference type="EMBL" id="GJS91114.1"/>
    </source>
</evidence>
<keyword evidence="2" id="KW-1185">Reference proteome</keyword>
<proteinExistence type="predicted"/>
<dbReference type="PANTHER" id="PTHR35546:SF115">
    <property type="entry name" value="F-BOX DOMAIN-CONTAINING PROTEIN"/>
    <property type="match status" value="1"/>
</dbReference>
<reference evidence="1" key="1">
    <citation type="journal article" date="2022" name="Int. J. Mol. Sci.">
        <title>Draft Genome of Tanacetum Coccineum: Genomic Comparison of Closely Related Tanacetum-Family Plants.</title>
        <authorList>
            <person name="Yamashiro T."/>
            <person name="Shiraishi A."/>
            <person name="Nakayama K."/>
            <person name="Satake H."/>
        </authorList>
    </citation>
    <scope>NUCLEOTIDE SEQUENCE</scope>
</reference>
<sequence>MGLNDLINWYQSHGALDLGSTSDKSFTLGYTEAVVNVNILQSCNDYAHDDSNFYGCAGLRLAFDPTKSPDYKVVRAGRNSCEIVIQIYSSESGNWTLCRERFTYFLFVHFDSAIYWNDALHWLETENRRLTHYKLNIEDHEHPIITTIQISQDHEQPIITTMLPMIISIRIPHMLHLEGKLFESLGCLVLVRRDCIGSSKFTIYQMRKGCYVWSSKYIVNTDDFMNPLPEGWSIRSIVWSIVLGEREEDSFIIINLSAKVVQYNLISKTLREIYDMGSNEIADDCLYGFIPPYAMYDVGYKKLDYKVFEFIPSSASV</sequence>
<reference evidence="1" key="2">
    <citation type="submission" date="2022-01" db="EMBL/GenBank/DDBJ databases">
        <authorList>
            <person name="Yamashiro T."/>
            <person name="Shiraishi A."/>
            <person name="Satake H."/>
            <person name="Nakayama K."/>
        </authorList>
    </citation>
    <scope>NUCLEOTIDE SEQUENCE</scope>
</reference>
<gene>
    <name evidence="1" type="ORF">Tco_0773750</name>
</gene>
<evidence type="ECO:0000313" key="2">
    <source>
        <dbReference type="Proteomes" id="UP001151760"/>
    </source>
</evidence>
<protein>
    <submittedName>
        <fullName evidence="1">Uncharacterized protein</fullName>
    </submittedName>
</protein>
<dbReference type="EMBL" id="BQNB010011480">
    <property type="protein sequence ID" value="GJS91114.1"/>
    <property type="molecule type" value="Genomic_DNA"/>
</dbReference>
<comment type="caution">
    <text evidence="1">The sequence shown here is derived from an EMBL/GenBank/DDBJ whole genome shotgun (WGS) entry which is preliminary data.</text>
</comment>
<organism evidence="1 2">
    <name type="scientific">Tanacetum coccineum</name>
    <dbReference type="NCBI Taxonomy" id="301880"/>
    <lineage>
        <taxon>Eukaryota</taxon>
        <taxon>Viridiplantae</taxon>
        <taxon>Streptophyta</taxon>
        <taxon>Embryophyta</taxon>
        <taxon>Tracheophyta</taxon>
        <taxon>Spermatophyta</taxon>
        <taxon>Magnoliopsida</taxon>
        <taxon>eudicotyledons</taxon>
        <taxon>Gunneridae</taxon>
        <taxon>Pentapetalae</taxon>
        <taxon>asterids</taxon>
        <taxon>campanulids</taxon>
        <taxon>Asterales</taxon>
        <taxon>Asteraceae</taxon>
        <taxon>Asteroideae</taxon>
        <taxon>Anthemideae</taxon>
        <taxon>Anthemidinae</taxon>
        <taxon>Tanacetum</taxon>
    </lineage>
</organism>
<accession>A0ABQ4ZLK3</accession>
<dbReference type="InterPro" id="IPR055290">
    <property type="entry name" value="At3g26010-like"/>
</dbReference>
<dbReference type="Proteomes" id="UP001151760">
    <property type="component" value="Unassembled WGS sequence"/>
</dbReference>
<name>A0ABQ4ZLK3_9ASTR</name>